<keyword evidence="3" id="KW-1133">Transmembrane helix</keyword>
<accession>A0A4R0YG12</accession>
<dbReference type="AlphaFoldDB" id="A0A4R0YG12"/>
<dbReference type="RefSeq" id="WP_131412211.1">
    <property type="nucleotide sequence ID" value="NZ_SJTG01000005.1"/>
</dbReference>
<proteinExistence type="predicted"/>
<keyword evidence="5" id="KW-1185">Reference proteome</keyword>
<dbReference type="Pfam" id="PF04350">
    <property type="entry name" value="PilO"/>
    <property type="match status" value="1"/>
</dbReference>
<feature type="coiled-coil region" evidence="1">
    <location>
        <begin position="43"/>
        <end position="94"/>
    </location>
</feature>
<dbReference type="PANTHER" id="PTHR39555:SF1">
    <property type="entry name" value="TYPE IV PILUS INNER MEMBRANE COMPONENT PILO"/>
    <property type="match status" value="1"/>
</dbReference>
<dbReference type="GO" id="GO:0043683">
    <property type="term" value="P:type IV pilus assembly"/>
    <property type="evidence" value="ECO:0007669"/>
    <property type="project" value="InterPro"/>
</dbReference>
<keyword evidence="3" id="KW-0812">Transmembrane</keyword>
<evidence type="ECO:0000256" key="1">
    <source>
        <dbReference type="SAM" id="Coils"/>
    </source>
</evidence>
<dbReference type="PANTHER" id="PTHR39555">
    <property type="entry name" value="FIMBRIAL ASSEMBLY PROTEIN PILO-LIKE PROTEIN-RELATED"/>
    <property type="match status" value="1"/>
</dbReference>
<reference evidence="4 5" key="1">
    <citation type="submission" date="2019-02" db="EMBL/GenBank/DDBJ databases">
        <title>Dyella amyloliquefaciens sp. nov., isolated from forest soil.</title>
        <authorList>
            <person name="Gao Z.-H."/>
            <person name="Qiu L.-H."/>
        </authorList>
    </citation>
    <scope>NUCLEOTIDE SEQUENCE [LARGE SCALE GENOMIC DNA]</scope>
    <source>
        <strain evidence="4 5">KACC 12747</strain>
    </source>
</reference>
<dbReference type="InterPro" id="IPR014717">
    <property type="entry name" value="Transl_elong_EF1B/ribsomal_bS6"/>
</dbReference>
<dbReference type="InterPro" id="IPR007445">
    <property type="entry name" value="PilO"/>
</dbReference>
<dbReference type="Gene3D" id="3.30.70.60">
    <property type="match status" value="1"/>
</dbReference>
<evidence type="ECO:0000256" key="2">
    <source>
        <dbReference type="SAM" id="MobiDB-lite"/>
    </source>
</evidence>
<dbReference type="EMBL" id="SJTG01000005">
    <property type="protein sequence ID" value="TCI07113.1"/>
    <property type="molecule type" value="Genomic_DNA"/>
</dbReference>
<dbReference type="FunFam" id="3.30.70.60:FF:000005">
    <property type="entry name" value="Pilus assembly protein, PilO"/>
    <property type="match status" value="1"/>
</dbReference>
<keyword evidence="1" id="KW-0175">Coiled coil</keyword>
<evidence type="ECO:0000256" key="3">
    <source>
        <dbReference type="SAM" id="Phobius"/>
    </source>
</evidence>
<keyword evidence="3" id="KW-0472">Membrane</keyword>
<dbReference type="PIRSF" id="PIRSF016482">
    <property type="entry name" value="PilO"/>
    <property type="match status" value="1"/>
</dbReference>
<feature type="region of interest" description="Disordered" evidence="2">
    <location>
        <begin position="213"/>
        <end position="238"/>
    </location>
</feature>
<evidence type="ECO:0000313" key="5">
    <source>
        <dbReference type="Proteomes" id="UP000291822"/>
    </source>
</evidence>
<sequence length="238" mass="26172">MKFLSDLQNLDRNNIGGWPKSIKIFFTGLLFALVVFLGWYLYISDQQASLEQAAAKEEQLKQEFSQKQAKSVNLEALQQQLDEMQDMLRQLLRQLPSKTEMPELLVDISQTALSAGLETELFQPGPESPKDFYAEKPIQLRMVGTYHQFGTFISGVASLPRVVILTLHDVSLTPKNKDAKDPKGAAAAANGLLVLQGTVKTYRYLEDDESAAAKEANAKSSNGKPANGKPAAKTGGQK</sequence>
<feature type="compositionally biased region" description="Low complexity" evidence="2">
    <location>
        <begin position="213"/>
        <end position="222"/>
    </location>
</feature>
<protein>
    <submittedName>
        <fullName evidence="4">Fimbrial protein</fullName>
    </submittedName>
</protein>
<name>A0A4R0YG12_9GAMM</name>
<dbReference type="Proteomes" id="UP000291822">
    <property type="component" value="Unassembled WGS sequence"/>
</dbReference>
<dbReference type="Gene3D" id="1.10.287.540">
    <property type="entry name" value="Helix hairpin bin"/>
    <property type="match status" value="1"/>
</dbReference>
<evidence type="ECO:0000313" key="4">
    <source>
        <dbReference type="EMBL" id="TCI07113.1"/>
    </source>
</evidence>
<gene>
    <name evidence="4" type="ORF">EZM97_31380</name>
</gene>
<organism evidence="4 5">
    <name type="scientific">Dyella soli</name>
    <dbReference type="NCBI Taxonomy" id="522319"/>
    <lineage>
        <taxon>Bacteria</taxon>
        <taxon>Pseudomonadati</taxon>
        <taxon>Pseudomonadota</taxon>
        <taxon>Gammaproteobacteria</taxon>
        <taxon>Lysobacterales</taxon>
        <taxon>Rhodanobacteraceae</taxon>
        <taxon>Dyella</taxon>
    </lineage>
</organism>
<comment type="caution">
    <text evidence="4">The sequence shown here is derived from an EMBL/GenBank/DDBJ whole genome shotgun (WGS) entry which is preliminary data.</text>
</comment>
<dbReference type="GO" id="GO:0043107">
    <property type="term" value="P:type IV pilus-dependent motility"/>
    <property type="evidence" value="ECO:0007669"/>
    <property type="project" value="InterPro"/>
</dbReference>
<feature type="transmembrane region" description="Helical" evidence="3">
    <location>
        <begin position="21"/>
        <end position="42"/>
    </location>
</feature>